<dbReference type="SUPFAM" id="SSF53335">
    <property type="entry name" value="S-adenosyl-L-methionine-dependent methyltransferases"/>
    <property type="match status" value="1"/>
</dbReference>
<dbReference type="GO" id="GO:0032259">
    <property type="term" value="P:methylation"/>
    <property type="evidence" value="ECO:0007669"/>
    <property type="project" value="UniProtKB-KW"/>
</dbReference>
<keyword evidence="2" id="KW-0830">Ubiquinone</keyword>
<dbReference type="EMBL" id="JACHJU010000001">
    <property type="protein sequence ID" value="MBB4938414.1"/>
    <property type="molecule type" value="Genomic_DNA"/>
</dbReference>
<proteinExistence type="predicted"/>
<dbReference type="InterPro" id="IPR029063">
    <property type="entry name" value="SAM-dependent_MTases_sf"/>
</dbReference>
<dbReference type="RefSeq" id="WP_184754592.1">
    <property type="nucleotide sequence ID" value="NZ_BAABEK010000045.1"/>
</dbReference>
<feature type="domain" description="Methyltransferase type 11" evidence="1">
    <location>
        <begin position="18"/>
        <end position="77"/>
    </location>
</feature>
<accession>A0A7W7W9T9</accession>
<keyword evidence="2" id="KW-0489">Methyltransferase</keyword>
<reference evidence="2 3" key="1">
    <citation type="submission" date="2020-08" db="EMBL/GenBank/DDBJ databases">
        <title>Sequencing the genomes of 1000 actinobacteria strains.</title>
        <authorList>
            <person name="Klenk H.-P."/>
        </authorList>
    </citation>
    <scope>NUCLEOTIDE SEQUENCE [LARGE SCALE GENOMIC DNA]</scope>
    <source>
        <strain evidence="2 3">DSM 43023</strain>
    </source>
</reference>
<comment type="caution">
    <text evidence="2">The sequence shown here is derived from an EMBL/GenBank/DDBJ whole genome shotgun (WGS) entry which is preliminary data.</text>
</comment>
<sequence length="148" mass="16418">MSNASFLSATRDSYDALARRTYPDLRFEVGSMLTLDLADAALSGLLASYSIIHIPWERRPELFAEFRRVLAPSGQLMLGFQIGDERLHHTEAWGTPVCLDWYRQQPDEVAGLLSDAGFDVTATIVRQPVSTEKTPHGYVLARKPAAAP</sequence>
<dbReference type="Proteomes" id="UP000534286">
    <property type="component" value="Unassembled WGS sequence"/>
</dbReference>
<keyword evidence="2" id="KW-0808">Transferase</keyword>
<evidence type="ECO:0000259" key="1">
    <source>
        <dbReference type="Pfam" id="PF08241"/>
    </source>
</evidence>
<dbReference type="GO" id="GO:0008757">
    <property type="term" value="F:S-adenosylmethionine-dependent methyltransferase activity"/>
    <property type="evidence" value="ECO:0007669"/>
    <property type="project" value="InterPro"/>
</dbReference>
<protein>
    <submittedName>
        <fullName evidence="2">Ubiquinone/menaquinone biosynthesis C-methylase UbiE</fullName>
    </submittedName>
</protein>
<gene>
    <name evidence="2" type="ORF">FHR32_002719</name>
</gene>
<dbReference type="InterPro" id="IPR013216">
    <property type="entry name" value="Methyltransf_11"/>
</dbReference>
<evidence type="ECO:0000313" key="3">
    <source>
        <dbReference type="Proteomes" id="UP000534286"/>
    </source>
</evidence>
<evidence type="ECO:0000313" key="2">
    <source>
        <dbReference type="EMBL" id="MBB4938414.1"/>
    </source>
</evidence>
<name>A0A7W7W9T9_9ACTN</name>
<dbReference type="Gene3D" id="3.40.50.150">
    <property type="entry name" value="Vaccinia Virus protein VP39"/>
    <property type="match status" value="1"/>
</dbReference>
<dbReference type="AlphaFoldDB" id="A0A7W7W9T9"/>
<organism evidence="2 3">
    <name type="scientific">Streptosporangium album</name>
    <dbReference type="NCBI Taxonomy" id="47479"/>
    <lineage>
        <taxon>Bacteria</taxon>
        <taxon>Bacillati</taxon>
        <taxon>Actinomycetota</taxon>
        <taxon>Actinomycetes</taxon>
        <taxon>Streptosporangiales</taxon>
        <taxon>Streptosporangiaceae</taxon>
        <taxon>Streptosporangium</taxon>
    </lineage>
</organism>
<dbReference type="Pfam" id="PF08241">
    <property type="entry name" value="Methyltransf_11"/>
    <property type="match status" value="1"/>
</dbReference>
<keyword evidence="3" id="KW-1185">Reference proteome</keyword>